<protein>
    <recommendedName>
        <fullName evidence="3">DUF3284 domain-containing protein</fullName>
    </recommendedName>
</protein>
<dbReference type="InterPro" id="IPR021701">
    <property type="entry name" value="DUF3284"/>
</dbReference>
<keyword evidence="2" id="KW-1185">Reference proteome</keyword>
<gene>
    <name evidence="1" type="ORF">BCR26_03480</name>
</gene>
<evidence type="ECO:0000313" key="1">
    <source>
        <dbReference type="EMBL" id="OEH81828.1"/>
    </source>
</evidence>
<dbReference type="OrthoDB" id="2361512at2"/>
<dbReference type="Pfam" id="PF11687">
    <property type="entry name" value="DUF3284"/>
    <property type="match status" value="1"/>
</dbReference>
<evidence type="ECO:0008006" key="3">
    <source>
        <dbReference type="Google" id="ProtNLM"/>
    </source>
</evidence>
<dbReference type="EMBL" id="MIEK01000034">
    <property type="protein sequence ID" value="OEH81828.1"/>
    <property type="molecule type" value="Genomic_DNA"/>
</dbReference>
<dbReference type="AlphaFoldDB" id="A0A1E5KVI8"/>
<evidence type="ECO:0000313" key="2">
    <source>
        <dbReference type="Proteomes" id="UP000095256"/>
    </source>
</evidence>
<dbReference type="STRING" id="762845.BCR26_03480"/>
<sequence length="137" mass="16317">MEITEKLNIPAPFFYRKIIDSVLFDIRKHTGKSLTKNQLDQFEYVKNFSKNSRAKIKVEKIVENSSYHFRTSTTKNDFKVQYDIIPIDDQSCEIRYQEKMESFGILQKLNDAVLGIILGYFKKRQFKQMLKNIEKSY</sequence>
<name>A0A1E5KVI8_9ENTE</name>
<comment type="caution">
    <text evidence="1">The sequence shown here is derived from an EMBL/GenBank/DDBJ whole genome shotgun (WGS) entry which is preliminary data.</text>
</comment>
<proteinExistence type="predicted"/>
<reference evidence="1 2" key="1">
    <citation type="submission" date="2016-09" db="EMBL/GenBank/DDBJ databases">
        <authorList>
            <person name="Capua I."/>
            <person name="De Benedictis P."/>
            <person name="Joannis T."/>
            <person name="Lombin L.H."/>
            <person name="Cattoli G."/>
        </authorList>
    </citation>
    <scope>NUCLEOTIDE SEQUENCE [LARGE SCALE GENOMIC DNA]</scope>
    <source>
        <strain evidence="1 2">LMG 25899</strain>
    </source>
</reference>
<organism evidence="1 2">
    <name type="scientific">Enterococcus rivorum</name>
    <dbReference type="NCBI Taxonomy" id="762845"/>
    <lineage>
        <taxon>Bacteria</taxon>
        <taxon>Bacillati</taxon>
        <taxon>Bacillota</taxon>
        <taxon>Bacilli</taxon>
        <taxon>Lactobacillales</taxon>
        <taxon>Enterococcaceae</taxon>
        <taxon>Enterococcus</taxon>
    </lineage>
</organism>
<dbReference type="Proteomes" id="UP000095256">
    <property type="component" value="Unassembled WGS sequence"/>
</dbReference>
<accession>A0A1E5KVI8</accession>
<dbReference type="RefSeq" id="WP_069699150.1">
    <property type="nucleotide sequence ID" value="NZ_JAGGMA010000007.1"/>
</dbReference>